<name>A0A6B8MAA9_9HYPH</name>
<evidence type="ECO:0000256" key="1">
    <source>
        <dbReference type="ARBA" id="ARBA00004442"/>
    </source>
</evidence>
<gene>
    <name evidence="8" type="ORF">F7D14_09040</name>
</gene>
<keyword evidence="4" id="KW-0998">Cell outer membrane</keyword>
<protein>
    <submittedName>
        <fullName evidence="8">Porin family protein</fullName>
    </submittedName>
</protein>
<dbReference type="PANTHER" id="PTHR34001">
    <property type="entry name" value="BLL7405 PROTEIN"/>
    <property type="match status" value="1"/>
</dbReference>
<dbReference type="PANTHER" id="PTHR34001:SF3">
    <property type="entry name" value="BLL7405 PROTEIN"/>
    <property type="match status" value="1"/>
</dbReference>
<keyword evidence="2 6" id="KW-0732">Signal</keyword>
<proteinExistence type="inferred from homology"/>
<dbReference type="GO" id="GO:0009279">
    <property type="term" value="C:cell outer membrane"/>
    <property type="evidence" value="ECO:0007669"/>
    <property type="project" value="UniProtKB-SubCell"/>
</dbReference>
<evidence type="ECO:0000256" key="4">
    <source>
        <dbReference type="ARBA" id="ARBA00023237"/>
    </source>
</evidence>
<dbReference type="RefSeq" id="WP_016921614.1">
    <property type="nucleotide sequence ID" value="NZ_CP044331.1"/>
</dbReference>
<dbReference type="InterPro" id="IPR027385">
    <property type="entry name" value="Beta-barrel_OMP"/>
</dbReference>
<evidence type="ECO:0000256" key="6">
    <source>
        <dbReference type="SAM" id="SignalP"/>
    </source>
</evidence>
<dbReference type="SUPFAM" id="SSF56925">
    <property type="entry name" value="OMPA-like"/>
    <property type="match status" value="1"/>
</dbReference>
<evidence type="ECO:0000313" key="9">
    <source>
        <dbReference type="Proteomes" id="UP000422569"/>
    </source>
</evidence>
<dbReference type="KEGG" id="mpar:F7D14_09040"/>
<evidence type="ECO:0000256" key="5">
    <source>
        <dbReference type="ARBA" id="ARBA00038306"/>
    </source>
</evidence>
<evidence type="ECO:0000256" key="3">
    <source>
        <dbReference type="ARBA" id="ARBA00023136"/>
    </source>
</evidence>
<organism evidence="8 9">
    <name type="scientific">Methylocystis parvus</name>
    <dbReference type="NCBI Taxonomy" id="134"/>
    <lineage>
        <taxon>Bacteria</taxon>
        <taxon>Pseudomonadati</taxon>
        <taxon>Pseudomonadota</taxon>
        <taxon>Alphaproteobacteria</taxon>
        <taxon>Hyphomicrobiales</taxon>
        <taxon>Methylocystaceae</taxon>
        <taxon>Methylocystis</taxon>
    </lineage>
</organism>
<feature type="chain" id="PRO_5025686973" evidence="6">
    <location>
        <begin position="20"/>
        <end position="270"/>
    </location>
</feature>
<evidence type="ECO:0000313" key="8">
    <source>
        <dbReference type="EMBL" id="QGM97590.1"/>
    </source>
</evidence>
<evidence type="ECO:0000259" key="7">
    <source>
        <dbReference type="Pfam" id="PF13505"/>
    </source>
</evidence>
<dbReference type="InterPro" id="IPR011250">
    <property type="entry name" value="OMP/PagP_B-barrel"/>
</dbReference>
<dbReference type="EMBL" id="CP044331">
    <property type="protein sequence ID" value="QGM97590.1"/>
    <property type="molecule type" value="Genomic_DNA"/>
</dbReference>
<accession>A0A6B8MAA9</accession>
<dbReference type="AlphaFoldDB" id="A0A6B8MAA9"/>
<dbReference type="Gene3D" id="2.40.160.20">
    <property type="match status" value="1"/>
</dbReference>
<keyword evidence="3" id="KW-0472">Membrane</keyword>
<comment type="similarity">
    <text evidence="5">Belongs to the Omp25/RopB family.</text>
</comment>
<dbReference type="InterPro" id="IPR051692">
    <property type="entry name" value="OMP-like"/>
</dbReference>
<sequence>MKKLALIAAASFAAGSAFAADLPSRKEAPVYVPPPPLITWTGFYAGVNIGGGWSANSVNPNSLAPYANNVTGAIAFLPGNSSGGNTAGGVVGGGQIGYNYQMGAFLVGLETDFQGSSMNSGGSNNYAVYPGGGAFLGPVGSTWVPLTSGGNNGVSLSWIGTVRGRAGYLITPTLLAYATGGFAYGGLSANANGYSNTRTGWTVGGGAEWLFMPNWSAKVEYLYTDLSGSGSTGAWGWNWGYNRHPNFHIVRAGVNYHFNWGAAAPVVAKY</sequence>
<keyword evidence="9" id="KW-1185">Reference proteome</keyword>
<feature type="domain" description="Outer membrane protein beta-barrel" evidence="7">
    <location>
        <begin position="38"/>
        <end position="258"/>
    </location>
</feature>
<evidence type="ECO:0000256" key="2">
    <source>
        <dbReference type="ARBA" id="ARBA00022729"/>
    </source>
</evidence>
<dbReference type="Pfam" id="PF13505">
    <property type="entry name" value="OMP_b-brl"/>
    <property type="match status" value="1"/>
</dbReference>
<feature type="signal peptide" evidence="6">
    <location>
        <begin position="1"/>
        <end position="19"/>
    </location>
</feature>
<comment type="subcellular location">
    <subcellularLocation>
        <location evidence="1">Cell outer membrane</location>
    </subcellularLocation>
</comment>
<reference evidence="8 9" key="1">
    <citation type="submission" date="2019-09" db="EMBL/GenBank/DDBJ databases">
        <title>Isolation and complete genome sequencing of Methylocystis species.</title>
        <authorList>
            <person name="Rumah B.L."/>
            <person name="Stead C.E."/>
            <person name="Stevens B.C."/>
            <person name="Minton N.P."/>
            <person name="Grosse-Honebrink A."/>
            <person name="Zhang Y."/>
        </authorList>
    </citation>
    <scope>NUCLEOTIDE SEQUENCE [LARGE SCALE GENOMIC DNA]</scope>
    <source>
        <strain evidence="8 9">BRCS2</strain>
    </source>
</reference>
<dbReference type="Proteomes" id="UP000422569">
    <property type="component" value="Chromosome"/>
</dbReference>